<keyword evidence="1" id="KW-1133">Transmembrane helix</keyword>
<evidence type="ECO:0000313" key="3">
    <source>
        <dbReference type="Proteomes" id="UP000264353"/>
    </source>
</evidence>
<evidence type="ECO:0000313" key="2">
    <source>
        <dbReference type="EMBL" id="RID74382.1"/>
    </source>
</evidence>
<keyword evidence="1" id="KW-0472">Membrane</keyword>
<evidence type="ECO:0000256" key="1">
    <source>
        <dbReference type="SAM" id="Phobius"/>
    </source>
</evidence>
<dbReference type="EMBL" id="CM010629">
    <property type="protein sequence ID" value="RID74382.1"/>
    <property type="molecule type" value="Genomic_DNA"/>
</dbReference>
<protein>
    <submittedName>
        <fullName evidence="2">Uncharacterized protein</fullName>
    </submittedName>
</protein>
<keyword evidence="1" id="KW-0812">Transmembrane</keyword>
<accession>A0A398A959</accession>
<feature type="transmembrane region" description="Helical" evidence="1">
    <location>
        <begin position="7"/>
        <end position="25"/>
    </location>
</feature>
<sequence>MGSKVVVLVYLIFYLSFLSPGLVPVDLVKCWLSLFNVQGCVFAISKSFFLEILKMLKPHAARRFNFTCKMLASNALVNPFFPPLLKDNYEWSRSYQIHLQAKFLSSVEPENEKAKTSSIDSF</sequence>
<name>A0A398A959_BRACM</name>
<dbReference type="AlphaFoldDB" id="A0A398A959"/>
<organism evidence="2 3">
    <name type="scientific">Brassica campestris</name>
    <name type="common">Field mustard</name>
    <dbReference type="NCBI Taxonomy" id="3711"/>
    <lineage>
        <taxon>Eukaryota</taxon>
        <taxon>Viridiplantae</taxon>
        <taxon>Streptophyta</taxon>
        <taxon>Embryophyta</taxon>
        <taxon>Tracheophyta</taxon>
        <taxon>Spermatophyta</taxon>
        <taxon>Magnoliopsida</taxon>
        <taxon>eudicotyledons</taxon>
        <taxon>Gunneridae</taxon>
        <taxon>Pentapetalae</taxon>
        <taxon>rosids</taxon>
        <taxon>malvids</taxon>
        <taxon>Brassicales</taxon>
        <taxon>Brassicaceae</taxon>
        <taxon>Brassiceae</taxon>
        <taxon>Brassica</taxon>
    </lineage>
</organism>
<dbReference type="Proteomes" id="UP000264353">
    <property type="component" value="Chromosome A2"/>
</dbReference>
<gene>
    <name evidence="2" type="ORF">BRARA_B01484</name>
</gene>
<feature type="transmembrane region" description="Helical" evidence="1">
    <location>
        <begin position="31"/>
        <end position="53"/>
    </location>
</feature>
<reference evidence="2 3" key="1">
    <citation type="submission" date="2018-06" db="EMBL/GenBank/DDBJ databases">
        <title>WGS assembly of Brassica rapa FPsc.</title>
        <authorList>
            <person name="Bowman J."/>
            <person name="Kohchi T."/>
            <person name="Yamato K."/>
            <person name="Jenkins J."/>
            <person name="Shu S."/>
            <person name="Ishizaki K."/>
            <person name="Yamaoka S."/>
            <person name="Nishihama R."/>
            <person name="Nakamura Y."/>
            <person name="Berger F."/>
            <person name="Adam C."/>
            <person name="Aki S."/>
            <person name="Althoff F."/>
            <person name="Araki T."/>
            <person name="Arteaga-Vazquez M."/>
            <person name="Balasubrmanian S."/>
            <person name="Bauer D."/>
            <person name="Boehm C."/>
            <person name="Briginshaw L."/>
            <person name="Caballero-Perez J."/>
            <person name="Catarino B."/>
            <person name="Chen F."/>
            <person name="Chiyoda S."/>
            <person name="Chovatia M."/>
            <person name="Davies K."/>
            <person name="Delmans M."/>
            <person name="Demura T."/>
            <person name="Dierschke T."/>
            <person name="Dolan L."/>
            <person name="Dorantes-Acosta A."/>
            <person name="Eklund D."/>
            <person name="Florent S."/>
            <person name="Flores-Sandoval E."/>
            <person name="Fujiyama A."/>
            <person name="Fukuzawa H."/>
            <person name="Galik B."/>
            <person name="Grimanelli D."/>
            <person name="Grimwood J."/>
            <person name="Grossniklaus U."/>
            <person name="Hamada T."/>
            <person name="Haseloff J."/>
            <person name="Hetherington A."/>
            <person name="Higo A."/>
            <person name="Hirakawa Y."/>
            <person name="Hundley H."/>
            <person name="Ikeda Y."/>
            <person name="Inoue K."/>
            <person name="Inoue S."/>
            <person name="Ishida S."/>
            <person name="Jia Q."/>
            <person name="Kakita M."/>
            <person name="Kanazawa T."/>
            <person name="Kawai Y."/>
            <person name="Kawashima T."/>
            <person name="Kennedy M."/>
            <person name="Kinose K."/>
            <person name="Kinoshita T."/>
            <person name="Kohara Y."/>
            <person name="Koide E."/>
            <person name="Komatsu K."/>
            <person name="Kopischke S."/>
            <person name="Kubo M."/>
            <person name="Kyozuka J."/>
            <person name="Lagercrantz U."/>
            <person name="Lin S."/>
            <person name="Lindquist E."/>
            <person name="Lipzen A."/>
            <person name="Lu C."/>
            <person name="Luna E."/>
            <person name="Martienssen R."/>
            <person name="Minamino N."/>
            <person name="Mizutani M."/>
            <person name="Mizutani M."/>
            <person name="Mochizuki N."/>
            <person name="Monte I."/>
            <person name="Mosher R."/>
            <person name="Nagasaki H."/>
            <person name="Nakagami H."/>
            <person name="Naramoto S."/>
            <person name="Nishitani K."/>
            <person name="Ohtani M."/>
            <person name="Okamoto T."/>
            <person name="Okumura M."/>
            <person name="Phillips J."/>
            <person name="Pollak B."/>
            <person name="Reinders A."/>
            <person name="Roevekamp M."/>
            <person name="Sano R."/>
            <person name="Sawa S."/>
            <person name="Schmid M."/>
            <person name="Shirakawa M."/>
            <person name="Solano R."/>
            <person name="Spunde A."/>
            <person name="Suetsugu N."/>
            <person name="Sugano S."/>
            <person name="Sugiyama A."/>
            <person name="Sun R."/>
            <person name="Suzuki Y."/>
            <person name="Takenaka M."/>
            <person name="Takezawa D."/>
            <person name="Tomogane H."/>
            <person name="Tsuzuki M."/>
            <person name="Ueda T."/>
            <person name="Umeda M."/>
            <person name="Ward J."/>
            <person name="Watanabe Y."/>
            <person name="Yazaki K."/>
            <person name="Yokoyama R."/>
            <person name="Yoshitake Y."/>
            <person name="Yotsui I."/>
            <person name="Zachgo S."/>
            <person name="Schmutz J."/>
        </authorList>
    </citation>
    <scope>NUCLEOTIDE SEQUENCE [LARGE SCALE GENOMIC DNA]</scope>
    <source>
        <strain evidence="3">cv. B-3</strain>
    </source>
</reference>
<proteinExistence type="predicted"/>